<accession>A0A871R644</accession>
<sequence>MIFKRLLNVVTIATAAYGLPLLQGRDKKSDDISAETITSESSYLFSFPNTAQNDNMFPMEQCKGVTLEEATIDQLQEYMSKEILTSVDLVTCYTQRYLQLNSYTKNIAELNPDAFKIAKLMDKERAKGKVRSPLHGIPFIVKDNFATKDKMQTCAGSASLLGSIVPRDAFVVKKLREAGAVLFGHGAMSEWADMRSSDYSEGYSALGGQSRNPYNLTVNPGGSSSGPGGAVAANMIMFALGTETDGSIVDPANRQGVVGFKPTVGLTSRDMVIPESHHQDTTGPLARTVKDAVYVLQHIYGIDKNDEFTLNQTGKTPKDGDYTKFLSNKNALKGAKFGLPWEGIWTQAKSAEIEELLETLKTLEDAGATIVNNTNFKDPYASISPDGWNWDYGGVEGWANQSEFTVVKVDFYNNIKQYLSEIKNTNITSLEDIVEFNNLYSGTEGGEPNVHPAFASGQDSLNSSLASGGIMDETYWNAVEYIHRTTREEGIDYALNYTDPESGKNIKLDALLFPTSTTVGFQQAAMAGYPLITIPVSQRKDARPFGICLMQTAFGEPKLIKYGSAIEDLLHARAKPQFLEYIAQNVPVW</sequence>
<evidence type="ECO:0000313" key="3">
    <source>
        <dbReference type="EMBL" id="QOU18101.1"/>
    </source>
</evidence>
<feature type="chain" id="PRO_5034874513" description="Amidase domain-containing protein" evidence="1">
    <location>
        <begin position="19"/>
        <end position="589"/>
    </location>
</feature>
<dbReference type="InterPro" id="IPR023631">
    <property type="entry name" value="Amidase_dom"/>
</dbReference>
<dbReference type="GeneID" id="64573471"/>
<protein>
    <recommendedName>
        <fullName evidence="2">Amidase domain-containing protein</fullName>
    </recommendedName>
</protein>
<dbReference type="PANTHER" id="PTHR42678">
    <property type="entry name" value="AMIDASE"/>
    <property type="match status" value="1"/>
</dbReference>
<evidence type="ECO:0000313" key="4">
    <source>
        <dbReference type="Proteomes" id="UP000663131"/>
    </source>
</evidence>
<dbReference type="AlphaFoldDB" id="A0A871R644"/>
<dbReference type="Proteomes" id="UP000663131">
    <property type="component" value="Chromosome 1"/>
</dbReference>
<dbReference type="OrthoDB" id="566138at2759"/>
<dbReference type="Pfam" id="PF01425">
    <property type="entry name" value="Amidase"/>
    <property type="match status" value="1"/>
</dbReference>
<dbReference type="RefSeq" id="XP_041134596.1">
    <property type="nucleotide sequence ID" value="XM_041280094.1"/>
</dbReference>
<organism evidence="3 4">
    <name type="scientific">Dekkera bruxellensis</name>
    <name type="common">Brettanomyces custersii</name>
    <dbReference type="NCBI Taxonomy" id="5007"/>
    <lineage>
        <taxon>Eukaryota</taxon>
        <taxon>Fungi</taxon>
        <taxon>Dikarya</taxon>
        <taxon>Ascomycota</taxon>
        <taxon>Saccharomycotina</taxon>
        <taxon>Pichiomycetes</taxon>
        <taxon>Pichiales</taxon>
        <taxon>Pichiaceae</taxon>
        <taxon>Brettanomyces</taxon>
    </lineage>
</organism>
<dbReference type="PANTHER" id="PTHR42678:SF37">
    <property type="entry name" value="AMIDASE C869.01-RELATED"/>
    <property type="match status" value="1"/>
</dbReference>
<reference evidence="3" key="2">
    <citation type="journal article" name="BMC Genomics">
        <title>New genome assemblies reveal patterns of domestication and adaptation across Brettanomyces (Dekkera) species.</title>
        <authorList>
            <person name="Roach M.J."/>
            <person name="Borneman A.R."/>
        </authorList>
    </citation>
    <scope>NUCLEOTIDE SEQUENCE</scope>
    <source>
        <strain evidence="3">UCD 2041</strain>
    </source>
</reference>
<evidence type="ECO:0000256" key="1">
    <source>
        <dbReference type="SAM" id="SignalP"/>
    </source>
</evidence>
<gene>
    <name evidence="3" type="ORF">BRETT_001546</name>
</gene>
<proteinExistence type="predicted"/>
<dbReference type="Gene3D" id="3.90.1300.10">
    <property type="entry name" value="Amidase signature (AS) domain"/>
    <property type="match status" value="1"/>
</dbReference>
<dbReference type="EMBL" id="CP063129">
    <property type="protein sequence ID" value="QOU18101.1"/>
    <property type="molecule type" value="Genomic_DNA"/>
</dbReference>
<feature type="signal peptide" evidence="1">
    <location>
        <begin position="1"/>
        <end position="18"/>
    </location>
</feature>
<reference evidence="3" key="1">
    <citation type="submission" date="2020-10" db="EMBL/GenBank/DDBJ databases">
        <authorList>
            <person name="Palmer J.M."/>
        </authorList>
    </citation>
    <scope>NUCLEOTIDE SEQUENCE</scope>
    <source>
        <strain evidence="3">UCD 2041</strain>
    </source>
</reference>
<dbReference type="InterPro" id="IPR036928">
    <property type="entry name" value="AS_sf"/>
</dbReference>
<evidence type="ECO:0000259" key="2">
    <source>
        <dbReference type="Pfam" id="PF01425"/>
    </source>
</evidence>
<dbReference type="SUPFAM" id="SSF75304">
    <property type="entry name" value="Amidase signature (AS) enzymes"/>
    <property type="match status" value="1"/>
</dbReference>
<dbReference type="KEGG" id="bbrx:BRETT_001546"/>
<name>A0A871R644_DEKBR</name>
<keyword evidence="1" id="KW-0732">Signal</keyword>
<feature type="domain" description="Amidase" evidence="2">
    <location>
        <begin position="88"/>
        <end position="372"/>
    </location>
</feature>